<dbReference type="Gene3D" id="3.40.50.150">
    <property type="entry name" value="Vaccinia Virus protein VP39"/>
    <property type="match status" value="1"/>
</dbReference>
<dbReference type="FunFam" id="3.40.50.150:FF:000135">
    <property type="entry name" value="Arginine N-methyltransferase 2"/>
    <property type="match status" value="1"/>
</dbReference>
<protein>
    <recommendedName>
        <fullName evidence="5">Protein arginine N-methyltransferase 2</fullName>
    </recommendedName>
    <alternativeName>
        <fullName evidence="11">Protein-arginine N5-methyltransferase</fullName>
    </alternativeName>
    <alternativeName>
        <fullName evidence="12">Type IV protein arginine N-methyltransferase</fullName>
    </alternativeName>
</protein>
<feature type="domain" description="RMT2" evidence="14">
    <location>
        <begin position="115"/>
        <end position="341"/>
    </location>
</feature>
<dbReference type="PROSITE" id="PS50297">
    <property type="entry name" value="ANK_REP_REGION"/>
    <property type="match status" value="1"/>
</dbReference>
<dbReference type="PIRSF" id="PIRSF038148">
    <property type="entry name" value="Arginine_N-mtfrase-2"/>
    <property type="match status" value="1"/>
</dbReference>
<dbReference type="GO" id="GO:0008757">
    <property type="term" value="F:S-adenosylmethionine-dependent methyltransferase activity"/>
    <property type="evidence" value="ECO:0000318"/>
    <property type="project" value="GO_Central"/>
</dbReference>
<evidence type="ECO:0000313" key="15">
    <source>
        <dbReference type="EMBL" id="GAQ80409.1"/>
    </source>
</evidence>
<comment type="subunit">
    <text evidence="4">Monomer.</text>
</comment>
<keyword evidence="13" id="KW-0040">ANK repeat</keyword>
<dbReference type="InterPro" id="IPR051038">
    <property type="entry name" value="RMT2/GAMT_Mtase"/>
</dbReference>
<gene>
    <name evidence="15" type="ORF">KFL_000530360</name>
</gene>
<dbReference type="Gene3D" id="1.25.40.20">
    <property type="entry name" value="Ankyrin repeat-containing domain"/>
    <property type="match status" value="1"/>
</dbReference>
<feature type="repeat" description="ANK" evidence="13">
    <location>
        <begin position="40"/>
        <end position="72"/>
    </location>
</feature>
<dbReference type="AlphaFoldDB" id="A0A1Y1HT87"/>
<dbReference type="OrthoDB" id="19014at2759"/>
<evidence type="ECO:0000256" key="9">
    <source>
        <dbReference type="ARBA" id="ARBA00022691"/>
    </source>
</evidence>
<dbReference type="InterPro" id="IPR002110">
    <property type="entry name" value="Ankyrin_rpt"/>
</dbReference>
<accession>A0A1Y1HT87</accession>
<dbReference type="PANTHER" id="PTHR32379:SF1">
    <property type="entry name" value="GUANIDINOACETATE N-METHYLTRANSFERASE"/>
    <property type="match status" value="1"/>
</dbReference>
<evidence type="ECO:0000256" key="10">
    <source>
        <dbReference type="ARBA" id="ARBA00023242"/>
    </source>
</evidence>
<dbReference type="GO" id="GO:0005737">
    <property type="term" value="C:cytoplasm"/>
    <property type="evidence" value="ECO:0000318"/>
    <property type="project" value="GO_Central"/>
</dbReference>
<keyword evidence="8" id="KW-0808">Transferase</keyword>
<evidence type="ECO:0000256" key="1">
    <source>
        <dbReference type="ARBA" id="ARBA00002207"/>
    </source>
</evidence>
<keyword evidence="16" id="KW-1185">Reference proteome</keyword>
<keyword evidence="10" id="KW-0539">Nucleus</keyword>
<keyword evidence="7" id="KW-0489">Methyltransferase</keyword>
<dbReference type="PROSITE" id="PS51559">
    <property type="entry name" value="SAM_RMT2"/>
    <property type="match status" value="1"/>
</dbReference>
<keyword evidence="6" id="KW-0963">Cytoplasm</keyword>
<evidence type="ECO:0000256" key="13">
    <source>
        <dbReference type="PROSITE-ProRule" id="PRU00023"/>
    </source>
</evidence>
<evidence type="ECO:0000256" key="6">
    <source>
        <dbReference type="ARBA" id="ARBA00022490"/>
    </source>
</evidence>
<dbReference type="Proteomes" id="UP000054558">
    <property type="component" value="Unassembled WGS sequence"/>
</dbReference>
<dbReference type="SUPFAM" id="SSF53335">
    <property type="entry name" value="S-adenosyl-L-methionine-dependent methyltransferases"/>
    <property type="match status" value="1"/>
</dbReference>
<comment type="subcellular location">
    <subcellularLocation>
        <location evidence="3">Cytoplasm</location>
    </subcellularLocation>
    <subcellularLocation>
        <location evidence="2">Nucleus</location>
    </subcellularLocation>
</comment>
<dbReference type="InterPro" id="IPR026480">
    <property type="entry name" value="RMT2_dom"/>
</dbReference>
<dbReference type="PANTHER" id="PTHR32379">
    <property type="entry name" value="GUANIDINOACETATE N-METHYLTRANSFERASE"/>
    <property type="match status" value="1"/>
</dbReference>
<comment type="function">
    <text evidence="1">S-adenosyl-L-methionine-dependent protein-arginine N-methyltransferase that methylates the delta-nitrogen atom of arginine residues to form N5-methylarginine (type IV) in target proteins. Monomethylates ribosomal protein L12.</text>
</comment>
<dbReference type="InterPro" id="IPR036770">
    <property type="entry name" value="Ankyrin_rpt-contain_sf"/>
</dbReference>
<keyword evidence="9" id="KW-0949">S-adenosyl-L-methionine</keyword>
<dbReference type="SUPFAM" id="SSF48403">
    <property type="entry name" value="Ankyrin repeat"/>
    <property type="match status" value="1"/>
</dbReference>
<name>A0A1Y1HT87_KLENI</name>
<dbReference type="GO" id="GO:0032259">
    <property type="term" value="P:methylation"/>
    <property type="evidence" value="ECO:0007669"/>
    <property type="project" value="UniProtKB-KW"/>
</dbReference>
<organism evidence="15 16">
    <name type="scientific">Klebsormidium nitens</name>
    <name type="common">Green alga</name>
    <name type="synonym">Ulothrix nitens</name>
    <dbReference type="NCBI Taxonomy" id="105231"/>
    <lineage>
        <taxon>Eukaryota</taxon>
        <taxon>Viridiplantae</taxon>
        <taxon>Streptophyta</taxon>
        <taxon>Klebsormidiophyceae</taxon>
        <taxon>Klebsormidiales</taxon>
        <taxon>Klebsormidiaceae</taxon>
        <taxon>Klebsormidium</taxon>
    </lineage>
</organism>
<evidence type="ECO:0000313" key="16">
    <source>
        <dbReference type="Proteomes" id="UP000054558"/>
    </source>
</evidence>
<dbReference type="SMART" id="SM00248">
    <property type="entry name" value="ANK"/>
    <property type="match status" value="2"/>
</dbReference>
<dbReference type="PROSITE" id="PS50088">
    <property type="entry name" value="ANK_REPEAT"/>
    <property type="match status" value="1"/>
</dbReference>
<evidence type="ECO:0000256" key="3">
    <source>
        <dbReference type="ARBA" id="ARBA00004496"/>
    </source>
</evidence>
<dbReference type="Pfam" id="PF12796">
    <property type="entry name" value="Ank_2"/>
    <property type="match status" value="1"/>
</dbReference>
<reference evidence="15 16" key="1">
    <citation type="journal article" date="2014" name="Nat. Commun.">
        <title>Klebsormidium flaccidum genome reveals primary factors for plant terrestrial adaptation.</title>
        <authorList>
            <person name="Hori K."/>
            <person name="Maruyama F."/>
            <person name="Fujisawa T."/>
            <person name="Togashi T."/>
            <person name="Yamamoto N."/>
            <person name="Seo M."/>
            <person name="Sato S."/>
            <person name="Yamada T."/>
            <person name="Mori H."/>
            <person name="Tajima N."/>
            <person name="Moriyama T."/>
            <person name="Ikeuchi M."/>
            <person name="Watanabe M."/>
            <person name="Wada H."/>
            <person name="Kobayashi K."/>
            <person name="Saito M."/>
            <person name="Masuda T."/>
            <person name="Sasaki-Sekimoto Y."/>
            <person name="Mashiguchi K."/>
            <person name="Awai K."/>
            <person name="Shimojima M."/>
            <person name="Masuda S."/>
            <person name="Iwai M."/>
            <person name="Nobusawa T."/>
            <person name="Narise T."/>
            <person name="Kondo S."/>
            <person name="Saito H."/>
            <person name="Sato R."/>
            <person name="Murakawa M."/>
            <person name="Ihara Y."/>
            <person name="Oshima-Yamada Y."/>
            <person name="Ohtaka K."/>
            <person name="Satoh M."/>
            <person name="Sonobe K."/>
            <person name="Ishii M."/>
            <person name="Ohtani R."/>
            <person name="Kanamori-Sato M."/>
            <person name="Honoki R."/>
            <person name="Miyazaki D."/>
            <person name="Mochizuki H."/>
            <person name="Umetsu J."/>
            <person name="Higashi K."/>
            <person name="Shibata D."/>
            <person name="Kamiya Y."/>
            <person name="Sato N."/>
            <person name="Nakamura Y."/>
            <person name="Tabata S."/>
            <person name="Ida S."/>
            <person name="Kurokawa K."/>
            <person name="Ohta H."/>
        </authorList>
    </citation>
    <scope>NUCLEOTIDE SEQUENCE [LARGE SCALE GENOMIC DNA]</scope>
    <source>
        <strain evidence="15 16">NIES-2285</strain>
    </source>
</reference>
<evidence type="ECO:0000256" key="11">
    <source>
        <dbReference type="ARBA" id="ARBA00031001"/>
    </source>
</evidence>
<dbReference type="OMA" id="YWVVDNY"/>
<evidence type="ECO:0000256" key="2">
    <source>
        <dbReference type="ARBA" id="ARBA00004123"/>
    </source>
</evidence>
<dbReference type="CDD" id="cd02440">
    <property type="entry name" value="AdoMet_MTases"/>
    <property type="match status" value="1"/>
</dbReference>
<dbReference type="InterPro" id="IPR017408">
    <property type="entry name" value="Arginine_N-MeTrfase_2"/>
</dbReference>
<proteinExistence type="predicted"/>
<dbReference type="EMBL" id="DF237002">
    <property type="protein sequence ID" value="GAQ80409.1"/>
    <property type="molecule type" value="Genomic_DNA"/>
</dbReference>
<evidence type="ECO:0000256" key="12">
    <source>
        <dbReference type="ARBA" id="ARBA00031724"/>
    </source>
</evidence>
<dbReference type="GO" id="GO:0005634">
    <property type="term" value="C:nucleus"/>
    <property type="evidence" value="ECO:0000318"/>
    <property type="project" value="GO_Central"/>
</dbReference>
<dbReference type="InterPro" id="IPR029063">
    <property type="entry name" value="SAM-dependent_MTases_sf"/>
</dbReference>
<sequence>MADQSAEQRLLAAAGEGDEATVRQLLEGAEDIAKYQEEEEGASALILAAKQGHASIVKLLLEAGAPWNALDRRGNCAGDYAMNEGHQEAYEVLLNAAVQAELVLGALQRRARSGAEASNSGYLQERVKYDDDKLLDAESNGVMMEWERPLMESHAQAVCFSGGDVLNVGFGMGLVDTAIQKRNPKSHTIIEAHPGVYEKMLKDGWDKKPGVRICFGRWQDVLPQLGRFDGIFFDTFGEYYDDLREFHAHLPKLLRPGGIYSFFNGLCADNAFFHVVCCQLVQLEMARLGFETTFVPLPVNSAVGDEVWEGVKLKYWQLDAYFLPVCQYEDNDVEGKSSQQT</sequence>
<evidence type="ECO:0000256" key="7">
    <source>
        <dbReference type="ARBA" id="ARBA00022603"/>
    </source>
</evidence>
<dbReference type="GO" id="GO:0016274">
    <property type="term" value="F:protein-arginine N-methyltransferase activity"/>
    <property type="evidence" value="ECO:0007669"/>
    <property type="project" value="InterPro"/>
</dbReference>
<dbReference type="STRING" id="105231.A0A1Y1HT87"/>
<evidence type="ECO:0000256" key="4">
    <source>
        <dbReference type="ARBA" id="ARBA00011245"/>
    </source>
</evidence>
<evidence type="ECO:0000256" key="5">
    <source>
        <dbReference type="ARBA" id="ARBA00018778"/>
    </source>
</evidence>
<evidence type="ECO:0000256" key="8">
    <source>
        <dbReference type="ARBA" id="ARBA00022679"/>
    </source>
</evidence>
<evidence type="ECO:0000259" key="14">
    <source>
        <dbReference type="PROSITE" id="PS51559"/>
    </source>
</evidence>